<keyword evidence="4" id="KW-0378">Hydrolase</keyword>
<feature type="binding site" evidence="8">
    <location>
        <position position="102"/>
    </location>
    <ligand>
        <name>Ca(2+)</name>
        <dbReference type="ChEBI" id="CHEBI:29108"/>
        <label>1</label>
    </ligand>
</feature>
<feature type="domain" description="Glycosyl hydrolase family 13 catalytic" evidence="9">
    <location>
        <begin position="3"/>
        <end position="394"/>
    </location>
</feature>
<dbReference type="Gene3D" id="3.20.20.80">
    <property type="entry name" value="Glycosidases"/>
    <property type="match status" value="1"/>
</dbReference>
<evidence type="ECO:0000256" key="1">
    <source>
        <dbReference type="ARBA" id="ARBA00001913"/>
    </source>
</evidence>
<evidence type="ECO:0000256" key="8">
    <source>
        <dbReference type="PIRSR" id="PIRSR001021-2"/>
    </source>
</evidence>
<evidence type="ECO:0000259" key="9">
    <source>
        <dbReference type="SMART" id="SM00642"/>
    </source>
</evidence>
<dbReference type="GO" id="GO:0004553">
    <property type="term" value="F:hydrolase activity, hydrolyzing O-glycosyl compounds"/>
    <property type="evidence" value="ECO:0007669"/>
    <property type="project" value="InterPro"/>
</dbReference>
<comment type="similarity">
    <text evidence="2">Belongs to the glycosyl hydrolase 13 family.</text>
</comment>
<reference evidence="10 11" key="1">
    <citation type="submission" date="2016-10" db="EMBL/GenBank/DDBJ databases">
        <authorList>
            <person name="de Groot N.N."/>
        </authorList>
    </citation>
    <scope>NUCLEOTIDE SEQUENCE [LARGE SCALE GENOMIC DNA]</scope>
    <source>
        <strain evidence="10 11">DSM 28286</strain>
    </source>
</reference>
<name>A0A1I5X1Z6_9BACT</name>
<dbReference type="SUPFAM" id="SSF51011">
    <property type="entry name" value="Glycosyl hydrolase domain"/>
    <property type="match status" value="1"/>
</dbReference>
<proteinExistence type="inferred from homology"/>
<evidence type="ECO:0000313" key="11">
    <source>
        <dbReference type="Proteomes" id="UP000199031"/>
    </source>
</evidence>
<keyword evidence="5" id="KW-0119">Carbohydrate metabolism</keyword>
<dbReference type="InterPro" id="IPR013780">
    <property type="entry name" value="Glyco_hydro_b"/>
</dbReference>
<dbReference type="Gene3D" id="2.60.40.1180">
    <property type="entry name" value="Golgi alpha-mannosidase II"/>
    <property type="match status" value="1"/>
</dbReference>
<comment type="cofactor">
    <cofactor evidence="1">
        <name>Ca(2+)</name>
        <dbReference type="ChEBI" id="CHEBI:29108"/>
    </cofactor>
</comment>
<sequence>MRKTIFQFFHWYYPKGKLWKQVMEQAHHLEWLGISDVWLPPPYKSSAGADGVGYDVYDLFDLGEFDQKGSVKTRYGTKKQFINAVKTLHKHNLGAMGDIVLNHKNGADETERVNVIKVDYQDRNKVISEPFEKDINTKYYFPGRNKKYSEFVWDFHAFTGIDECSSDNEKCIYKIINGYGDLWDDVVGDEFGNFDYLLGADIEFRNPNVTAELKYWGKWFIETCYIDSLRLDAVKHISARFYKEWLDYLKETFQKDFFTVAEYWSSDLKYLHEYLDVMENRVQLFDVPLHRNFFDASRQGKDFNLAGIFNNTLLQTRSQSAVTFVDNHDTQPAQALESFVDYWFKPHANALILLRQEGIPCVFHPSYYGASYNVNGNDIHLAPVPNLYKMLMIRKNLFEGEQHDYFDHPNCISWFVSGTEQNRNAGFVVVLSNGDDGFKEMNLSGLNGNRKFIDVTGSFADAVVTNADGAAIFPVKSRSISIWIKEEALESIK</sequence>
<keyword evidence="6" id="KW-0326">Glycosidase</keyword>
<dbReference type="NCBIfam" id="NF006969">
    <property type="entry name" value="PRK09441.1-2"/>
    <property type="match status" value="1"/>
</dbReference>
<keyword evidence="3 8" id="KW-0479">Metal-binding</keyword>
<dbReference type="STRING" id="1465490.SAMN05444277_107156"/>
<dbReference type="AlphaFoldDB" id="A0A1I5X1Z6"/>
<dbReference type="Pfam" id="PF00128">
    <property type="entry name" value="Alpha-amylase"/>
    <property type="match status" value="1"/>
</dbReference>
<feature type="active site" description="Nucleophile" evidence="7">
    <location>
        <position position="232"/>
    </location>
</feature>
<dbReference type="Gene3D" id="2.40.30.140">
    <property type="match status" value="1"/>
</dbReference>
<dbReference type="GO" id="GO:0005509">
    <property type="term" value="F:calcium ion binding"/>
    <property type="evidence" value="ECO:0007669"/>
    <property type="project" value="InterPro"/>
</dbReference>
<dbReference type="Proteomes" id="UP000199031">
    <property type="component" value="Unassembled WGS sequence"/>
</dbReference>
<feature type="active site" description="Proton donor" evidence="7">
    <location>
        <position position="262"/>
    </location>
</feature>
<dbReference type="SUPFAM" id="SSF51445">
    <property type="entry name" value="(Trans)glycosidases"/>
    <property type="match status" value="1"/>
</dbReference>
<dbReference type="RefSeq" id="WP_090659121.1">
    <property type="nucleotide sequence ID" value="NZ_FOXQ01000007.1"/>
</dbReference>
<evidence type="ECO:0000256" key="3">
    <source>
        <dbReference type="ARBA" id="ARBA00022723"/>
    </source>
</evidence>
<dbReference type="InterPro" id="IPR006047">
    <property type="entry name" value="GH13_cat_dom"/>
</dbReference>
<evidence type="ECO:0000256" key="6">
    <source>
        <dbReference type="ARBA" id="ARBA00023295"/>
    </source>
</evidence>
<evidence type="ECO:0000256" key="4">
    <source>
        <dbReference type="ARBA" id="ARBA00022801"/>
    </source>
</evidence>
<gene>
    <name evidence="10" type="ORF">SAMN05444277_107156</name>
</gene>
<dbReference type="SMART" id="SM00642">
    <property type="entry name" value="Aamy"/>
    <property type="match status" value="1"/>
</dbReference>
<feature type="binding site" evidence="8">
    <location>
        <position position="236"/>
    </location>
    <ligand>
        <name>Ca(2+)</name>
        <dbReference type="ChEBI" id="CHEBI:29108"/>
        <label>1</label>
    </ligand>
</feature>
<feature type="binding site" evidence="8">
    <location>
        <position position="184"/>
    </location>
    <ligand>
        <name>Ca(2+)</name>
        <dbReference type="ChEBI" id="CHEBI:29108"/>
        <label>2</label>
    </ligand>
</feature>
<dbReference type="InterPro" id="IPR013776">
    <property type="entry name" value="A-amylase_thermo"/>
</dbReference>
<dbReference type="NCBIfam" id="NF006968">
    <property type="entry name" value="PRK09441.1-1"/>
    <property type="match status" value="1"/>
</dbReference>
<dbReference type="InterPro" id="IPR017853">
    <property type="entry name" value="GH"/>
</dbReference>
<keyword evidence="8" id="KW-0106">Calcium</keyword>
<accession>A0A1I5X1Z6</accession>
<keyword evidence="11" id="KW-1185">Reference proteome</keyword>
<dbReference type="CDD" id="cd11318">
    <property type="entry name" value="AmyAc_bac_fung_AmyA"/>
    <property type="match status" value="1"/>
</dbReference>
<evidence type="ECO:0000256" key="5">
    <source>
        <dbReference type="ARBA" id="ARBA00023277"/>
    </source>
</evidence>
<feature type="binding site" evidence="8">
    <location>
        <position position="195"/>
    </location>
    <ligand>
        <name>Ca(2+)</name>
        <dbReference type="ChEBI" id="CHEBI:29108"/>
        <label>1</label>
    </ligand>
</feature>
<protein>
    <submittedName>
        <fullName evidence="10">Alpha-amylase</fullName>
    </submittedName>
</protein>
<dbReference type="PIRSF" id="PIRSF001021">
    <property type="entry name" value="Alph-amls_thrmst"/>
    <property type="match status" value="1"/>
</dbReference>
<organism evidence="10 11">
    <name type="scientific">Parafilimonas terrae</name>
    <dbReference type="NCBI Taxonomy" id="1465490"/>
    <lineage>
        <taxon>Bacteria</taxon>
        <taxon>Pseudomonadati</taxon>
        <taxon>Bacteroidota</taxon>
        <taxon>Chitinophagia</taxon>
        <taxon>Chitinophagales</taxon>
        <taxon>Chitinophagaceae</taxon>
        <taxon>Parafilimonas</taxon>
    </lineage>
</organism>
<dbReference type="EMBL" id="FOXQ01000007">
    <property type="protein sequence ID" value="SFQ26042.1"/>
    <property type="molecule type" value="Genomic_DNA"/>
</dbReference>
<dbReference type="PANTHER" id="PTHR43447">
    <property type="entry name" value="ALPHA-AMYLASE"/>
    <property type="match status" value="1"/>
</dbReference>
<feature type="binding site" evidence="8">
    <location>
        <position position="201"/>
    </location>
    <ligand>
        <name>Ca(2+)</name>
        <dbReference type="ChEBI" id="CHEBI:29108"/>
        <label>1</label>
    </ligand>
</feature>
<dbReference type="OrthoDB" id="9806009at2"/>
<dbReference type="GO" id="GO:0005975">
    <property type="term" value="P:carbohydrate metabolic process"/>
    <property type="evidence" value="ECO:0007669"/>
    <property type="project" value="InterPro"/>
</dbReference>
<evidence type="ECO:0000313" key="10">
    <source>
        <dbReference type="EMBL" id="SFQ26042.1"/>
    </source>
</evidence>
<evidence type="ECO:0000256" key="2">
    <source>
        <dbReference type="ARBA" id="ARBA00008061"/>
    </source>
</evidence>
<evidence type="ECO:0000256" key="7">
    <source>
        <dbReference type="PIRSR" id="PIRSR001021-1"/>
    </source>
</evidence>